<evidence type="ECO:0000259" key="8">
    <source>
        <dbReference type="SMART" id="SM00813"/>
    </source>
</evidence>
<comment type="catalytic activity">
    <reaction evidence="1">
        <text>Hydrolysis of terminal non-reducing alpha-L-arabinofuranoside residues in alpha-L-arabinosides.</text>
        <dbReference type="EC" id="3.2.1.55"/>
    </reaction>
</comment>
<evidence type="ECO:0000256" key="1">
    <source>
        <dbReference type="ARBA" id="ARBA00001462"/>
    </source>
</evidence>
<reference evidence="9 10" key="1">
    <citation type="submission" date="2019-02" db="EMBL/GenBank/DDBJ databases">
        <title>Draft genome sequences of novel Actinobacteria.</title>
        <authorList>
            <person name="Sahin N."/>
            <person name="Ay H."/>
            <person name="Saygin H."/>
        </authorList>
    </citation>
    <scope>NUCLEOTIDE SEQUENCE [LARGE SCALE GENOMIC DNA]</scope>
    <source>
        <strain evidence="9 10">8K307</strain>
    </source>
</reference>
<protein>
    <recommendedName>
        <fullName evidence="4">non-reducing end alpha-L-arabinofuranosidase</fullName>
        <ecNumber evidence="4">3.2.1.55</ecNumber>
    </recommendedName>
</protein>
<dbReference type="SUPFAM" id="SSF51011">
    <property type="entry name" value="Glycosyl hydrolase domain"/>
    <property type="match status" value="1"/>
</dbReference>
<evidence type="ECO:0000256" key="7">
    <source>
        <dbReference type="ARBA" id="ARBA00023295"/>
    </source>
</evidence>
<evidence type="ECO:0000256" key="5">
    <source>
        <dbReference type="ARBA" id="ARBA00022801"/>
    </source>
</evidence>
<dbReference type="RefSeq" id="WP_132102137.1">
    <property type="nucleotide sequence ID" value="NZ_SMLB01000005.1"/>
</dbReference>
<evidence type="ECO:0000313" key="9">
    <source>
        <dbReference type="EMBL" id="TDD71635.1"/>
    </source>
</evidence>
<dbReference type="SUPFAM" id="SSF51445">
    <property type="entry name" value="(Trans)glycosidases"/>
    <property type="match status" value="1"/>
</dbReference>
<dbReference type="GO" id="GO:0046373">
    <property type="term" value="P:L-arabinose metabolic process"/>
    <property type="evidence" value="ECO:0007669"/>
    <property type="project" value="InterPro"/>
</dbReference>
<evidence type="ECO:0000256" key="2">
    <source>
        <dbReference type="ARBA" id="ARBA00007186"/>
    </source>
</evidence>
<dbReference type="GO" id="GO:0046556">
    <property type="term" value="F:alpha-L-arabinofuranosidase activity"/>
    <property type="evidence" value="ECO:0007669"/>
    <property type="project" value="UniProtKB-EC"/>
</dbReference>
<comment type="caution">
    <text evidence="9">The sequence shown here is derived from an EMBL/GenBank/DDBJ whole genome shotgun (WGS) entry which is preliminary data.</text>
</comment>
<dbReference type="Pfam" id="PF22848">
    <property type="entry name" value="ASD1_dom"/>
    <property type="match status" value="1"/>
</dbReference>
<sequence>MRSDPFVHSAILTIDPAFRIAEVPPRLFGSFVEHLGRCVYTGIFEPSHPSADDDGFRTDVLDLTRELGVSVVRYPGGNFVSGYRWEDGVGPREARPQRLDPAWRSTETNAFGLGEFAAWSRQAGIEPMMALNLGTRGIQDACDLLEYCNHPGGTYWSDMRAAHGHAKPFDVRLWCLGNEMDGPWQIGHKTAAEYGRLAGETGRAMRMIDPSLELVACGSSHSGMPTFGEWEATVLEEAYDQVDYISLHAYYHLQDGDLASFLASAVDMEAFIDDVVSTADHVRAKRRAAKRINLSFDEWNVWDQTDWREQGPPDDWPEAPPLIEDTYTVADAVVVGSLLIALLRHCDRVTVACLAQLVNAIAPIRTEPGGPAWRQASFHPFALTARLARGRVLRVDPVAPVMATARYGDVPAVHAVATYDDDSGDVAIFAVNRNPAEPVELTVRHDAFARHRITEHTVLSGDDLAATNSSTNPDRVIPVSVPVDTSGHGSARAYLKPASWNVIRLTDPDRPRDREE</sequence>
<accession>A0A4R5AIU1</accession>
<dbReference type="GO" id="GO:0000272">
    <property type="term" value="P:polysaccharide catabolic process"/>
    <property type="evidence" value="ECO:0007669"/>
    <property type="project" value="TreeGrafter"/>
</dbReference>
<dbReference type="Pfam" id="PF06964">
    <property type="entry name" value="Alpha-L-AF_C"/>
    <property type="match status" value="1"/>
</dbReference>
<name>A0A4R5AIU1_9ACTN</name>
<dbReference type="InterPro" id="IPR055235">
    <property type="entry name" value="ASD1_cat"/>
</dbReference>
<gene>
    <name evidence="9" type="ORF">E1262_05715</name>
</gene>
<dbReference type="EC" id="3.2.1.55" evidence="4"/>
<dbReference type="Gene3D" id="3.20.20.80">
    <property type="entry name" value="Glycosidases"/>
    <property type="match status" value="1"/>
</dbReference>
<evidence type="ECO:0000313" key="10">
    <source>
        <dbReference type="Proteomes" id="UP000295217"/>
    </source>
</evidence>
<dbReference type="PANTHER" id="PTHR43576:SF3">
    <property type="entry name" value="ALPHA-L-ARABINOFURANOSIDASE C"/>
    <property type="match status" value="1"/>
</dbReference>
<keyword evidence="10" id="KW-1185">Reference proteome</keyword>
<dbReference type="PANTHER" id="PTHR43576">
    <property type="entry name" value="ALPHA-L-ARABINOFURANOSIDASE C-RELATED"/>
    <property type="match status" value="1"/>
</dbReference>
<dbReference type="AlphaFoldDB" id="A0A4R5AIU1"/>
<dbReference type="SMART" id="SM00813">
    <property type="entry name" value="Alpha-L-AF_C"/>
    <property type="match status" value="1"/>
</dbReference>
<dbReference type="EMBL" id="SMLB01000005">
    <property type="protein sequence ID" value="TDD71635.1"/>
    <property type="molecule type" value="Genomic_DNA"/>
</dbReference>
<dbReference type="OrthoDB" id="9758333at2"/>
<keyword evidence="5" id="KW-0378">Hydrolase</keyword>
<evidence type="ECO:0000256" key="4">
    <source>
        <dbReference type="ARBA" id="ARBA00012670"/>
    </source>
</evidence>
<keyword evidence="6" id="KW-0119">Carbohydrate metabolism</keyword>
<evidence type="ECO:0000256" key="6">
    <source>
        <dbReference type="ARBA" id="ARBA00023277"/>
    </source>
</evidence>
<dbReference type="InterPro" id="IPR013780">
    <property type="entry name" value="Glyco_hydro_b"/>
</dbReference>
<keyword evidence="7" id="KW-0326">Glycosidase</keyword>
<proteinExistence type="inferred from homology"/>
<dbReference type="InterPro" id="IPR017853">
    <property type="entry name" value="GH"/>
</dbReference>
<organism evidence="9 10">
    <name type="scientific">Jiangella aurantiaca</name>
    <dbReference type="NCBI Taxonomy" id="2530373"/>
    <lineage>
        <taxon>Bacteria</taxon>
        <taxon>Bacillati</taxon>
        <taxon>Actinomycetota</taxon>
        <taxon>Actinomycetes</taxon>
        <taxon>Jiangellales</taxon>
        <taxon>Jiangellaceae</taxon>
        <taxon>Jiangella</taxon>
    </lineage>
</organism>
<dbReference type="Proteomes" id="UP000295217">
    <property type="component" value="Unassembled WGS sequence"/>
</dbReference>
<evidence type="ECO:0000256" key="3">
    <source>
        <dbReference type="ARBA" id="ARBA00011165"/>
    </source>
</evidence>
<dbReference type="InterPro" id="IPR010720">
    <property type="entry name" value="Alpha-L-AF_C"/>
</dbReference>
<dbReference type="Gene3D" id="2.60.40.1180">
    <property type="entry name" value="Golgi alpha-mannosidase II"/>
    <property type="match status" value="1"/>
</dbReference>
<comment type="subunit">
    <text evidence="3">Homohexamer; trimer of dimers.</text>
</comment>
<comment type="similarity">
    <text evidence="2">Belongs to the glycosyl hydrolase 51 family.</text>
</comment>
<feature type="domain" description="Alpha-L-arabinofuranosidase C-terminal" evidence="8">
    <location>
        <begin position="297"/>
        <end position="499"/>
    </location>
</feature>